<dbReference type="AlphaFoldDB" id="A0A2I0AXB7"/>
<dbReference type="Pfam" id="PF26168">
    <property type="entry name" value="Glyco_transf_N"/>
    <property type="match status" value="1"/>
</dbReference>
<evidence type="ECO:0000259" key="5">
    <source>
        <dbReference type="Pfam" id="PF26168"/>
    </source>
</evidence>
<dbReference type="GO" id="GO:1901137">
    <property type="term" value="P:carbohydrate derivative biosynthetic process"/>
    <property type="evidence" value="ECO:0007669"/>
    <property type="project" value="UniProtKB-ARBA"/>
</dbReference>
<dbReference type="PANTHER" id="PTHR48044:SF22">
    <property type="entry name" value="GLYCOSYLTRANSFERASE"/>
    <property type="match status" value="1"/>
</dbReference>
<dbReference type="OrthoDB" id="5835829at2759"/>
<keyword evidence="3 6" id="KW-0328">Glycosyltransferase</keyword>
<feature type="domain" description="Glycosyltransferase N-terminal" evidence="5">
    <location>
        <begin position="14"/>
        <end position="248"/>
    </location>
</feature>
<dbReference type="Proteomes" id="UP000236161">
    <property type="component" value="Unassembled WGS sequence"/>
</dbReference>
<accession>A0A2I0AXB7</accession>
<dbReference type="EMBL" id="KZ451940">
    <property type="protein sequence ID" value="PKA60179.1"/>
    <property type="molecule type" value="Genomic_DNA"/>
</dbReference>
<dbReference type="InterPro" id="IPR058980">
    <property type="entry name" value="Glyco_transf_N"/>
</dbReference>
<comment type="similarity">
    <text evidence="1 3">Belongs to the UDP-glycosyltransferase family.</text>
</comment>
<keyword evidence="7" id="KW-1185">Reference proteome</keyword>
<evidence type="ECO:0000313" key="7">
    <source>
        <dbReference type="Proteomes" id="UP000236161"/>
    </source>
</evidence>
<dbReference type="FunFam" id="3.40.50.2000:FF:000060">
    <property type="entry name" value="Glycosyltransferase"/>
    <property type="match status" value="1"/>
</dbReference>
<dbReference type="GO" id="GO:0008194">
    <property type="term" value="F:UDP-glycosyltransferase activity"/>
    <property type="evidence" value="ECO:0007669"/>
    <property type="project" value="InterPro"/>
</dbReference>
<dbReference type="PROSITE" id="PS00375">
    <property type="entry name" value="UDPGT"/>
    <property type="match status" value="1"/>
</dbReference>
<protein>
    <recommendedName>
        <fullName evidence="4">Glycosyltransferase</fullName>
        <ecNumber evidence="4">2.4.1.-</ecNumber>
    </recommendedName>
</protein>
<dbReference type="PANTHER" id="PTHR48044">
    <property type="entry name" value="GLYCOSYLTRANSFERASE"/>
    <property type="match status" value="1"/>
</dbReference>
<dbReference type="Gene3D" id="3.40.50.2000">
    <property type="entry name" value="Glycogen Phosphorylase B"/>
    <property type="match status" value="2"/>
</dbReference>
<dbReference type="InterPro" id="IPR035595">
    <property type="entry name" value="UDP_glycos_trans_CS"/>
</dbReference>
<evidence type="ECO:0000256" key="4">
    <source>
        <dbReference type="RuleBase" id="RU362057"/>
    </source>
</evidence>
<gene>
    <name evidence="6" type="primary">CISZOG2</name>
    <name evidence="6" type="ORF">AXF42_Ash021190</name>
</gene>
<proteinExistence type="inferred from homology"/>
<dbReference type="EC" id="2.4.1.-" evidence="4"/>
<organism evidence="6 7">
    <name type="scientific">Apostasia shenzhenica</name>
    <dbReference type="NCBI Taxonomy" id="1088818"/>
    <lineage>
        <taxon>Eukaryota</taxon>
        <taxon>Viridiplantae</taxon>
        <taxon>Streptophyta</taxon>
        <taxon>Embryophyta</taxon>
        <taxon>Tracheophyta</taxon>
        <taxon>Spermatophyta</taxon>
        <taxon>Magnoliopsida</taxon>
        <taxon>Liliopsida</taxon>
        <taxon>Asparagales</taxon>
        <taxon>Orchidaceae</taxon>
        <taxon>Apostasioideae</taxon>
        <taxon>Apostasia</taxon>
    </lineage>
</organism>
<evidence type="ECO:0000256" key="1">
    <source>
        <dbReference type="ARBA" id="ARBA00009995"/>
    </source>
</evidence>
<dbReference type="CDD" id="cd03784">
    <property type="entry name" value="GT1_Gtf-like"/>
    <property type="match status" value="1"/>
</dbReference>
<dbReference type="Pfam" id="PF00201">
    <property type="entry name" value="UDPGT"/>
    <property type="match status" value="1"/>
</dbReference>
<keyword evidence="2 3" id="KW-0808">Transferase</keyword>
<name>A0A2I0AXB7_9ASPA</name>
<dbReference type="SUPFAM" id="SSF53756">
    <property type="entry name" value="UDP-Glycosyltransferase/glycogen phosphorylase"/>
    <property type="match status" value="1"/>
</dbReference>
<reference evidence="6 7" key="1">
    <citation type="journal article" date="2017" name="Nature">
        <title>The Apostasia genome and the evolution of orchids.</title>
        <authorList>
            <person name="Zhang G.Q."/>
            <person name="Liu K.W."/>
            <person name="Li Z."/>
            <person name="Lohaus R."/>
            <person name="Hsiao Y.Y."/>
            <person name="Niu S.C."/>
            <person name="Wang J.Y."/>
            <person name="Lin Y.C."/>
            <person name="Xu Q."/>
            <person name="Chen L.J."/>
            <person name="Yoshida K."/>
            <person name="Fujiwara S."/>
            <person name="Wang Z.W."/>
            <person name="Zhang Y.Q."/>
            <person name="Mitsuda N."/>
            <person name="Wang M."/>
            <person name="Liu G.H."/>
            <person name="Pecoraro L."/>
            <person name="Huang H.X."/>
            <person name="Xiao X.J."/>
            <person name="Lin M."/>
            <person name="Wu X.Y."/>
            <person name="Wu W.L."/>
            <person name="Chen Y.Y."/>
            <person name="Chang S.B."/>
            <person name="Sakamoto S."/>
            <person name="Ohme-Takagi M."/>
            <person name="Yagi M."/>
            <person name="Zeng S.J."/>
            <person name="Shen C.Y."/>
            <person name="Yeh C.M."/>
            <person name="Luo Y.B."/>
            <person name="Tsai W.C."/>
            <person name="Van de Peer Y."/>
            <person name="Liu Z.J."/>
        </authorList>
    </citation>
    <scope>NUCLEOTIDE SEQUENCE [LARGE SCALE GENOMIC DNA]</scope>
    <source>
        <strain evidence="7">cv. Shenzhen</strain>
        <tissue evidence="6">Stem</tissue>
    </source>
</reference>
<sequence>MGSDQNQEKEVKGAVAVVMVPLPAQGHLNPLLHLSGQISAGGIDVYYVSSAIHNRQARERIHGRDVAGADRLHFLDVPIPCFPSPAPNPNSADKFPSHLQPSFDATADHILPQLPPLLQSLSPSYRRIALVYDSCISSAAAAVSAVANAEPFIFHASSAICNVFFHSQVHNKLYPALAGLTTVSFDGCVSEEFLDFISRQRQITTNANSIRGRLFNTCRAVEGNFVDGLSGVPSWKGERFFVVGPLHPVGAIAGGGRSRHECLRWLDLQPPASVLYVSFGTTSSLPREQMKEIAAGLEAAGERFIWVIREADRCDIFKGVDAGEAEEDDGGELAAGGEFERRVEGRGVVVRGWAPQTEILGHPATGGFVSHCGWNSLMEAMSFGVPILTWPMHSDQPANDVLVTEVARAGMRVREWEERGEVVAAGRIREAVARMMTGEEGREARRRAAELGKKIRSAVMQGGSSKEDLDDFLSYISRPSD</sequence>
<dbReference type="InterPro" id="IPR002213">
    <property type="entry name" value="UDP_glucos_trans"/>
</dbReference>
<evidence type="ECO:0000313" key="6">
    <source>
        <dbReference type="EMBL" id="PKA60179.1"/>
    </source>
</evidence>
<evidence type="ECO:0000256" key="3">
    <source>
        <dbReference type="RuleBase" id="RU003718"/>
    </source>
</evidence>
<evidence type="ECO:0000256" key="2">
    <source>
        <dbReference type="ARBA" id="ARBA00022679"/>
    </source>
</evidence>